<dbReference type="InterPro" id="IPR004090">
    <property type="entry name" value="Chemotax_Me-accpt_rcpt"/>
</dbReference>
<dbReference type="SUPFAM" id="SSF58104">
    <property type="entry name" value="Methyl-accepting chemotaxis protein (MCP) signaling domain"/>
    <property type="match status" value="1"/>
</dbReference>
<dbReference type="PROSITE" id="PS50885">
    <property type="entry name" value="HAMP"/>
    <property type="match status" value="1"/>
</dbReference>
<evidence type="ECO:0000259" key="7">
    <source>
        <dbReference type="PROSITE" id="PS50885"/>
    </source>
</evidence>
<dbReference type="Pfam" id="PF12729">
    <property type="entry name" value="4HB_MCP_1"/>
    <property type="match status" value="1"/>
</dbReference>
<evidence type="ECO:0000256" key="4">
    <source>
        <dbReference type="PROSITE-ProRule" id="PRU00284"/>
    </source>
</evidence>
<dbReference type="SMART" id="SM00304">
    <property type="entry name" value="HAMP"/>
    <property type="match status" value="1"/>
</dbReference>
<reference evidence="8 9" key="1">
    <citation type="submission" date="2022-07" db="EMBL/GenBank/DDBJ databases">
        <title>Methylomonas rivi sp. nov., Methylomonas rosea sp. nov., Methylomonas aureus sp. nov. and Methylomonas subterranea sp. nov., four novel methanotrophs isolated from a freshwater creek and the deep terrestrial subsurface.</title>
        <authorList>
            <person name="Abin C."/>
            <person name="Sankaranarayanan K."/>
            <person name="Garner C."/>
            <person name="Sindelar R."/>
            <person name="Kotary K."/>
            <person name="Garner R."/>
            <person name="Barclay S."/>
            <person name="Lawson P."/>
            <person name="Krumholz L."/>
        </authorList>
    </citation>
    <scope>NUCLEOTIDE SEQUENCE [LARGE SCALE GENOMIC DNA]</scope>
    <source>
        <strain evidence="8 9">WSC-7</strain>
    </source>
</reference>
<dbReference type="InterPro" id="IPR004089">
    <property type="entry name" value="MCPsignal_dom"/>
</dbReference>
<dbReference type="PANTHER" id="PTHR43531">
    <property type="entry name" value="PROTEIN ICFG"/>
    <property type="match status" value="1"/>
</dbReference>
<evidence type="ECO:0000256" key="5">
    <source>
        <dbReference type="SAM" id="MobiDB-lite"/>
    </source>
</evidence>
<dbReference type="InterPro" id="IPR024478">
    <property type="entry name" value="HlyB_4HB_MCP"/>
</dbReference>
<sequence>MTVVRKMILLVLVAIIGLAAVAWIGQRSMASVYEKTNFANLNTVPALAALGDAGQRLGRLRVRVYRLVLTEDLSEKSTVETSIKDAQDGIEKAFVLVEKTVDDEKDRMMFDEMKKSYKEYAVSIEKIVQVSRKNNDVESRAALAAGAPIAEEFNGTIDKFQEYVIEMGKKSADEAATEKENATFMVNVISASILIFTGILGWVITRGIILPLNELQRVVDALAQGEFSTAININREDEIGVVANALKDMRGHLVRVVQEVRSNSEALLSASQQVSATAQSMSQMATEQAASVEETTSSIEQLNSSVQQNTENAHVTEQMATKSAGEARDGGNAVNETVTAMKHIAKKIGLIEDIAYKTNLLSLNAAIEAASAGEHGKGFAVVAAEVRKLAESSRVTAEEINELATNSVAIAEKAGALISAVVPNISKTADLVQEINAASIEQSSGINQINEAMRQLDKATQQNAASSEELAATSEELNGQATQLQHAVAFFKLEENKRAQNSRSAPPAPRQNRGPIKPNYVAKPVPMSVGDGSLNFNDQDFERF</sequence>
<dbReference type="Pfam" id="PF00672">
    <property type="entry name" value="HAMP"/>
    <property type="match status" value="1"/>
</dbReference>
<accession>A0ABT1TW61</accession>
<dbReference type="CDD" id="cd06225">
    <property type="entry name" value="HAMP"/>
    <property type="match status" value="1"/>
</dbReference>
<feature type="domain" description="Methyl-accepting transducer" evidence="6">
    <location>
        <begin position="263"/>
        <end position="478"/>
    </location>
</feature>
<gene>
    <name evidence="8" type="ORF">NP589_12875</name>
</gene>
<feature type="domain" description="HAMP" evidence="7">
    <location>
        <begin position="206"/>
        <end position="258"/>
    </location>
</feature>
<dbReference type="Proteomes" id="UP001524570">
    <property type="component" value="Unassembled WGS sequence"/>
</dbReference>
<evidence type="ECO:0000259" key="6">
    <source>
        <dbReference type="PROSITE" id="PS50111"/>
    </source>
</evidence>
<keyword evidence="2 4" id="KW-0807">Transducer</keyword>
<feature type="region of interest" description="Disordered" evidence="5">
    <location>
        <begin position="497"/>
        <end position="544"/>
    </location>
</feature>
<proteinExistence type="inferred from homology"/>
<dbReference type="InterPro" id="IPR003660">
    <property type="entry name" value="HAMP_dom"/>
</dbReference>
<protein>
    <submittedName>
        <fullName evidence="8">Methyl-accepting chemotaxis protein</fullName>
    </submittedName>
</protein>
<dbReference type="Gene3D" id="1.10.287.950">
    <property type="entry name" value="Methyl-accepting chemotaxis protein"/>
    <property type="match status" value="1"/>
</dbReference>
<dbReference type="Pfam" id="PF00015">
    <property type="entry name" value="MCPsignal"/>
    <property type="match status" value="1"/>
</dbReference>
<evidence type="ECO:0000256" key="3">
    <source>
        <dbReference type="ARBA" id="ARBA00029447"/>
    </source>
</evidence>
<comment type="caution">
    <text evidence="8">The sequence shown here is derived from an EMBL/GenBank/DDBJ whole genome shotgun (WGS) entry which is preliminary data.</text>
</comment>
<comment type="similarity">
    <text evidence="3">Belongs to the methyl-accepting chemotaxis (MCP) protein family.</text>
</comment>
<dbReference type="PROSITE" id="PS50111">
    <property type="entry name" value="CHEMOTAXIS_TRANSDUC_2"/>
    <property type="match status" value="1"/>
</dbReference>
<evidence type="ECO:0000313" key="8">
    <source>
        <dbReference type="EMBL" id="MCQ8118323.1"/>
    </source>
</evidence>
<dbReference type="PRINTS" id="PR00260">
    <property type="entry name" value="CHEMTRNSDUCR"/>
</dbReference>
<organism evidence="8 9">
    <name type="scientific">Methylomonas rosea</name>
    <dbReference type="NCBI Taxonomy" id="2952227"/>
    <lineage>
        <taxon>Bacteria</taxon>
        <taxon>Pseudomonadati</taxon>
        <taxon>Pseudomonadota</taxon>
        <taxon>Gammaproteobacteria</taxon>
        <taxon>Methylococcales</taxon>
        <taxon>Methylococcaceae</taxon>
        <taxon>Methylomonas</taxon>
    </lineage>
</organism>
<name>A0ABT1TW61_9GAMM</name>
<dbReference type="PANTHER" id="PTHR43531:SF11">
    <property type="entry name" value="METHYL-ACCEPTING CHEMOTAXIS PROTEIN 3"/>
    <property type="match status" value="1"/>
</dbReference>
<dbReference type="EMBL" id="JANIBL010000038">
    <property type="protein sequence ID" value="MCQ8118323.1"/>
    <property type="molecule type" value="Genomic_DNA"/>
</dbReference>
<keyword evidence="1" id="KW-0145">Chemotaxis</keyword>
<dbReference type="SMART" id="SM00283">
    <property type="entry name" value="MA"/>
    <property type="match status" value="1"/>
</dbReference>
<keyword evidence="9" id="KW-1185">Reference proteome</keyword>
<feature type="region of interest" description="Disordered" evidence="5">
    <location>
        <begin position="459"/>
        <end position="478"/>
    </location>
</feature>
<evidence type="ECO:0000256" key="2">
    <source>
        <dbReference type="ARBA" id="ARBA00023224"/>
    </source>
</evidence>
<evidence type="ECO:0000256" key="1">
    <source>
        <dbReference type="ARBA" id="ARBA00022500"/>
    </source>
</evidence>
<feature type="compositionally biased region" description="Low complexity" evidence="5">
    <location>
        <begin position="464"/>
        <end position="477"/>
    </location>
</feature>
<dbReference type="InterPro" id="IPR051310">
    <property type="entry name" value="MCP_chemotaxis"/>
</dbReference>
<evidence type="ECO:0000313" key="9">
    <source>
        <dbReference type="Proteomes" id="UP001524570"/>
    </source>
</evidence>